<name>A0A7W7DNY9_9ACTN</name>
<feature type="chain" id="PRO_5038634317" evidence="1">
    <location>
        <begin position="19"/>
        <end position="195"/>
    </location>
</feature>
<keyword evidence="1" id="KW-0732">Signal</keyword>
<protein>
    <submittedName>
        <fullName evidence="2">Uncharacterized protein</fullName>
    </submittedName>
</protein>
<feature type="signal peptide" evidence="1">
    <location>
        <begin position="1"/>
        <end position="18"/>
    </location>
</feature>
<gene>
    <name evidence="2" type="ORF">BJ965_004161</name>
</gene>
<evidence type="ECO:0000313" key="3">
    <source>
        <dbReference type="Proteomes" id="UP000565089"/>
    </source>
</evidence>
<dbReference type="RefSeq" id="WP_184910011.1">
    <property type="nucleotide sequence ID" value="NZ_JACHMS010000001.1"/>
</dbReference>
<dbReference type="GeneID" id="95796141"/>
<dbReference type="Proteomes" id="UP000565089">
    <property type="component" value="Unassembled WGS sequence"/>
</dbReference>
<organism evidence="2 3">
    <name type="scientific">Streptomyces luteogriseus</name>
    <dbReference type="NCBI Taxonomy" id="68233"/>
    <lineage>
        <taxon>Bacteria</taxon>
        <taxon>Bacillati</taxon>
        <taxon>Actinomycetota</taxon>
        <taxon>Actinomycetes</taxon>
        <taxon>Kitasatosporales</taxon>
        <taxon>Streptomycetaceae</taxon>
        <taxon>Streptomyces</taxon>
    </lineage>
</organism>
<evidence type="ECO:0000256" key="1">
    <source>
        <dbReference type="SAM" id="SignalP"/>
    </source>
</evidence>
<proteinExistence type="predicted"/>
<comment type="caution">
    <text evidence="2">The sequence shown here is derived from an EMBL/GenBank/DDBJ whole genome shotgun (WGS) entry which is preliminary data.</text>
</comment>
<dbReference type="AlphaFoldDB" id="A0A7W7DNY9"/>
<reference evidence="2 3" key="1">
    <citation type="submission" date="2020-08" db="EMBL/GenBank/DDBJ databases">
        <title>Sequencing the genomes of 1000 actinobacteria strains.</title>
        <authorList>
            <person name="Klenk H.-P."/>
        </authorList>
    </citation>
    <scope>NUCLEOTIDE SEQUENCE [LARGE SCALE GENOMIC DNA]</scope>
    <source>
        <strain evidence="2 3">DSM 40483</strain>
    </source>
</reference>
<keyword evidence="3" id="KW-1185">Reference proteome</keyword>
<dbReference type="EMBL" id="JACHMS010000001">
    <property type="protein sequence ID" value="MBB4714279.1"/>
    <property type="molecule type" value="Genomic_DNA"/>
</dbReference>
<accession>A0A7W7DNY9</accession>
<sequence>MDPAVIAALITTPTAVLAAVTAYAAGRAQGRGTVDAVRRQHQRDAYAAFLSAAISFADQMDWRRCVALATRETAASTHPESAEAVRRLAAGIRAAVDIKPMQDASMLVHLEGPKHVSQLVITAMNQARKNQEDAETAIQDTPTAPGTFALPDPEKADYAFSRRVGIFMAAASAHLNGDDALAAEARASASISDHP</sequence>
<evidence type="ECO:0000313" key="2">
    <source>
        <dbReference type="EMBL" id="MBB4714279.1"/>
    </source>
</evidence>